<evidence type="ECO:0000313" key="3">
    <source>
        <dbReference type="Proteomes" id="UP000254937"/>
    </source>
</evidence>
<dbReference type="EMBL" id="KZ851848">
    <property type="protein sequence ID" value="RDK44903.1"/>
    <property type="molecule type" value="Genomic_DNA"/>
</dbReference>
<keyword evidence="1" id="KW-1133">Transmembrane helix</keyword>
<keyword evidence="1" id="KW-0812">Transmembrane</keyword>
<evidence type="ECO:0000256" key="1">
    <source>
        <dbReference type="SAM" id="Phobius"/>
    </source>
</evidence>
<organism evidence="2 3">
    <name type="scientific">Aspergillus phoenicis ATCC 13157</name>
    <dbReference type="NCBI Taxonomy" id="1353007"/>
    <lineage>
        <taxon>Eukaryota</taxon>
        <taxon>Fungi</taxon>
        <taxon>Dikarya</taxon>
        <taxon>Ascomycota</taxon>
        <taxon>Pezizomycotina</taxon>
        <taxon>Eurotiomycetes</taxon>
        <taxon>Eurotiomycetidae</taxon>
        <taxon>Eurotiales</taxon>
        <taxon>Aspergillaceae</taxon>
        <taxon>Aspergillus</taxon>
    </lineage>
</organism>
<proteinExistence type="predicted"/>
<gene>
    <name evidence="2" type="ORF">M752DRAFT_128992</name>
</gene>
<feature type="transmembrane region" description="Helical" evidence="1">
    <location>
        <begin position="12"/>
        <end position="32"/>
    </location>
</feature>
<sequence length="65" mass="7272">MLDDSGTTAPGHHPSVTGWCIVSAAYILLLPLKQRSSRVSNNNHRISWKDHLGEEFRGASLHNEY</sequence>
<keyword evidence="3" id="KW-1185">Reference proteome</keyword>
<name>A0A370PRS6_ASPPH</name>
<dbReference type="AlphaFoldDB" id="A0A370PRS6"/>
<evidence type="ECO:0000313" key="2">
    <source>
        <dbReference type="EMBL" id="RDK44903.1"/>
    </source>
</evidence>
<keyword evidence="1" id="KW-0472">Membrane</keyword>
<reference evidence="2 3" key="1">
    <citation type="submission" date="2018-07" db="EMBL/GenBank/DDBJ databases">
        <title>Section-level genome sequencing of Aspergillus section Nigri to investigate inter- and intra-species variation.</title>
        <authorList>
            <consortium name="DOE Joint Genome Institute"/>
            <person name="Vesth T.C."/>
            <person name="Nybo J.L."/>
            <person name="Theobald S."/>
            <person name="Frisvad J.C."/>
            <person name="Larsen T.O."/>
            <person name="Nielsen K.F."/>
            <person name="Hoof J.B."/>
            <person name="Brandl J."/>
            <person name="Salamov A."/>
            <person name="Riley R."/>
            <person name="Gladden J.M."/>
            <person name="Phatale P."/>
            <person name="Nielsen M.T."/>
            <person name="Lyhne E.K."/>
            <person name="Kogle M.E."/>
            <person name="Strasser K."/>
            <person name="McDonnell E."/>
            <person name="Barry K."/>
            <person name="Clum A."/>
            <person name="Chen C."/>
            <person name="Nolan M."/>
            <person name="Sandor L."/>
            <person name="Kuo A."/>
            <person name="Lipzen A."/>
            <person name="Hainaut M."/>
            <person name="Drula E."/>
            <person name="Tsang A."/>
            <person name="Magnuson J.K."/>
            <person name="Henrissat B."/>
            <person name="Wiebenga A."/>
            <person name="Simmons B.A."/>
            <person name="Makela M.R."/>
            <person name="De vries R.P."/>
            <person name="Grigoriev I.V."/>
            <person name="Mortensen U.H."/>
            <person name="Baker S.E."/>
            <person name="Andersen M.R."/>
        </authorList>
    </citation>
    <scope>NUCLEOTIDE SEQUENCE [LARGE SCALE GENOMIC DNA]</scope>
    <source>
        <strain evidence="2 3">ATCC 13157</strain>
    </source>
</reference>
<dbReference type="Proteomes" id="UP000254937">
    <property type="component" value="Unassembled WGS sequence"/>
</dbReference>
<accession>A0A370PRS6</accession>
<protein>
    <submittedName>
        <fullName evidence="2">Uncharacterized protein</fullName>
    </submittedName>
</protein>